<dbReference type="EC" id="3.5.2.6" evidence="3"/>
<dbReference type="NCBIfam" id="NF012161">
    <property type="entry name" value="bla_class_D_main"/>
    <property type="match status" value="1"/>
</dbReference>
<dbReference type="EMBL" id="CP047226">
    <property type="protein sequence ID" value="QHG09726.1"/>
    <property type="molecule type" value="Genomic_DNA"/>
</dbReference>
<dbReference type="PANTHER" id="PTHR30627:SF6">
    <property type="entry name" value="BETA-LACTAMASE YBXI-RELATED"/>
    <property type="match status" value="1"/>
</dbReference>
<dbReference type="PROSITE" id="PS51257">
    <property type="entry name" value="PROKAR_LIPOPROTEIN"/>
    <property type="match status" value="1"/>
</dbReference>
<dbReference type="AlphaFoldDB" id="A0A6P1KDQ6"/>
<dbReference type="GO" id="GO:0046677">
    <property type="term" value="P:response to antibiotic"/>
    <property type="evidence" value="ECO:0007669"/>
    <property type="project" value="UniProtKB-KW"/>
</dbReference>
<organism evidence="9">
    <name type="scientific">Faucicola osloensis</name>
    <name type="common">Moraxella osloensis</name>
    <dbReference type="NCBI Taxonomy" id="34062"/>
    <lineage>
        <taxon>Bacteria</taxon>
        <taxon>Pseudomonadati</taxon>
        <taxon>Pseudomonadota</taxon>
        <taxon>Gammaproteobacteria</taxon>
        <taxon>Moraxellales</taxon>
        <taxon>Moraxellaceae</taxon>
        <taxon>Faucicola</taxon>
    </lineage>
</organism>
<dbReference type="SUPFAM" id="SSF56601">
    <property type="entry name" value="beta-lactamase/transpeptidase-like"/>
    <property type="match status" value="1"/>
</dbReference>
<dbReference type="GO" id="GO:0005886">
    <property type="term" value="C:plasma membrane"/>
    <property type="evidence" value="ECO:0007669"/>
    <property type="project" value="TreeGrafter"/>
</dbReference>
<evidence type="ECO:0000256" key="5">
    <source>
        <dbReference type="ARBA" id="ARBA00022801"/>
    </source>
</evidence>
<evidence type="ECO:0000256" key="7">
    <source>
        <dbReference type="SAM" id="SignalP"/>
    </source>
</evidence>
<feature type="chain" id="PRO_5026713827" description="beta-lactamase" evidence="7">
    <location>
        <begin position="21"/>
        <end position="274"/>
    </location>
</feature>
<dbReference type="InterPro" id="IPR012338">
    <property type="entry name" value="Beta-lactam/transpept-like"/>
</dbReference>
<dbReference type="InterPro" id="IPR001460">
    <property type="entry name" value="PCN-bd_Tpept"/>
</dbReference>
<accession>A0A6P1KDQ6</accession>
<evidence type="ECO:0000256" key="4">
    <source>
        <dbReference type="ARBA" id="ARBA00022729"/>
    </source>
</evidence>
<dbReference type="Gene3D" id="3.40.710.10">
    <property type="entry name" value="DD-peptidase/beta-lactamase superfamily"/>
    <property type="match status" value="1"/>
</dbReference>
<dbReference type="GO" id="GO:0071555">
    <property type="term" value="P:cell wall organization"/>
    <property type="evidence" value="ECO:0007669"/>
    <property type="project" value="TreeGrafter"/>
</dbReference>
<feature type="domain" description="Penicillin-binding protein transpeptidase" evidence="8">
    <location>
        <begin position="49"/>
        <end position="267"/>
    </location>
</feature>
<evidence type="ECO:0000256" key="6">
    <source>
        <dbReference type="ARBA" id="ARBA00023251"/>
    </source>
</evidence>
<evidence type="ECO:0000259" key="8">
    <source>
        <dbReference type="Pfam" id="PF00905"/>
    </source>
</evidence>
<comment type="catalytic activity">
    <reaction evidence="1">
        <text>a beta-lactam + H2O = a substituted beta-amino acid</text>
        <dbReference type="Rhea" id="RHEA:20401"/>
        <dbReference type="ChEBI" id="CHEBI:15377"/>
        <dbReference type="ChEBI" id="CHEBI:35627"/>
        <dbReference type="ChEBI" id="CHEBI:140347"/>
        <dbReference type="EC" id="3.5.2.6"/>
    </reaction>
</comment>
<reference evidence="9" key="1">
    <citation type="journal article" date="2020" name="Microbiol. Resour. Announc.">
        <title>Complete Genome Sequence of Moraxella osloensis Strain YV1, Isolated from an Australian Wastewater Treatment Plant.</title>
        <authorList>
            <person name="Batinovic S."/>
            <person name="Rice D.T.F."/>
            <person name="Seviour R.J."/>
            <person name="Petrovski S."/>
        </authorList>
    </citation>
    <scope>NUCLEOTIDE SEQUENCE</scope>
    <source>
        <strain evidence="9">YV1</strain>
    </source>
</reference>
<evidence type="ECO:0000256" key="1">
    <source>
        <dbReference type="ARBA" id="ARBA00001526"/>
    </source>
</evidence>
<dbReference type="PANTHER" id="PTHR30627">
    <property type="entry name" value="PEPTIDOGLYCAN D,D-TRANSPEPTIDASE"/>
    <property type="match status" value="1"/>
</dbReference>
<dbReference type="Pfam" id="PF00905">
    <property type="entry name" value="Transpeptidase"/>
    <property type="match status" value="1"/>
</dbReference>
<sequence length="274" mass="30810">MRKFKTLLALSTVISLTACQTMTINNQKSVELIQQQQLNNTTISSLFEQAKTNGVITIYDGNSYASYGNNVSRANTYYVPASTFKMLNALIGIENGLTTPDEVYKWRGEKRLFPAWEKDMTLTQAMTASAVPVYQELARRIGLNRMQNEVKRIGFGNSNIGNKVDDFWLVGPLKITPQQEAEFAYELANNRLPVSSASQEKVQTMMFNEEVNGNKVYAKSGWGDVEPQVGWLTGWVIKPNGKIVAFSLNMEMRKEIAAKRKEIAYQSLKQLGIL</sequence>
<evidence type="ECO:0000313" key="9">
    <source>
        <dbReference type="EMBL" id="QHG09726.1"/>
    </source>
</evidence>
<evidence type="ECO:0000256" key="2">
    <source>
        <dbReference type="ARBA" id="ARBA00007898"/>
    </source>
</evidence>
<dbReference type="GO" id="GO:0008658">
    <property type="term" value="F:penicillin binding"/>
    <property type="evidence" value="ECO:0007669"/>
    <property type="project" value="InterPro"/>
</dbReference>
<protein>
    <recommendedName>
        <fullName evidence="3">beta-lactamase</fullName>
        <ecNumber evidence="3">3.5.2.6</ecNumber>
    </recommendedName>
</protein>
<dbReference type="InterPro" id="IPR050515">
    <property type="entry name" value="Beta-lactam/transpept"/>
</dbReference>
<gene>
    <name evidence="9" type="primary">blaOXA</name>
    <name evidence="9" type="ORF">GSF12_07390</name>
</gene>
<evidence type="ECO:0000256" key="3">
    <source>
        <dbReference type="ARBA" id="ARBA00012865"/>
    </source>
</evidence>
<proteinExistence type="inferred from homology"/>
<feature type="signal peptide" evidence="7">
    <location>
        <begin position="1"/>
        <end position="20"/>
    </location>
</feature>
<name>A0A6P1KDQ6_FAUOS</name>
<keyword evidence="6" id="KW-0046">Antibiotic resistance</keyword>
<dbReference type="GO" id="GO:0008800">
    <property type="term" value="F:beta-lactamase activity"/>
    <property type="evidence" value="ECO:0007669"/>
    <property type="project" value="UniProtKB-EC"/>
</dbReference>
<keyword evidence="5" id="KW-0378">Hydrolase</keyword>
<keyword evidence="4 7" id="KW-0732">Signal</keyword>
<comment type="similarity">
    <text evidence="2">Belongs to the class-D beta-lactamase family.</text>
</comment>